<dbReference type="EMBL" id="FQZN01000021">
    <property type="protein sequence ID" value="SHJ28995.1"/>
    <property type="molecule type" value="Genomic_DNA"/>
</dbReference>
<organism evidence="1 2">
    <name type="scientific">Bacteroides stercorirosoris</name>
    <dbReference type="NCBI Taxonomy" id="871324"/>
    <lineage>
        <taxon>Bacteria</taxon>
        <taxon>Pseudomonadati</taxon>
        <taxon>Bacteroidota</taxon>
        <taxon>Bacteroidia</taxon>
        <taxon>Bacteroidales</taxon>
        <taxon>Bacteroidaceae</taxon>
        <taxon>Bacteroides</taxon>
    </lineage>
</organism>
<dbReference type="AlphaFoldDB" id="A0A1M6I3L1"/>
<proteinExistence type="predicted"/>
<accession>A0A1M6I3L1</accession>
<keyword evidence="2" id="KW-1185">Reference proteome</keyword>
<evidence type="ECO:0000313" key="2">
    <source>
        <dbReference type="Proteomes" id="UP000184192"/>
    </source>
</evidence>
<dbReference type="InterPro" id="IPR023214">
    <property type="entry name" value="HAD_sf"/>
</dbReference>
<dbReference type="eggNOG" id="COG5610">
    <property type="taxonomic scope" value="Bacteria"/>
</dbReference>
<evidence type="ECO:0000313" key="1">
    <source>
        <dbReference type="EMBL" id="SHJ28995.1"/>
    </source>
</evidence>
<dbReference type="InterPro" id="IPR036412">
    <property type="entry name" value="HAD-like_sf"/>
</dbReference>
<evidence type="ECO:0008006" key="3">
    <source>
        <dbReference type="Google" id="ProtNLM"/>
    </source>
</evidence>
<dbReference type="Gene3D" id="3.40.50.1000">
    <property type="entry name" value="HAD superfamily/HAD-like"/>
    <property type="match status" value="1"/>
</dbReference>
<dbReference type="SUPFAM" id="SSF56784">
    <property type="entry name" value="HAD-like"/>
    <property type="match status" value="1"/>
</dbReference>
<gene>
    <name evidence="1" type="ORF">SAMN05444350_12137</name>
</gene>
<protein>
    <recommendedName>
        <fullName evidence="3">Haloacid dehalogenase-like hydrolase</fullName>
    </recommendedName>
</protein>
<dbReference type="GeneID" id="92713302"/>
<dbReference type="RefSeq" id="WP_139261877.1">
    <property type="nucleotide sequence ID" value="NZ_FQZN01000021.1"/>
</dbReference>
<reference evidence="2" key="1">
    <citation type="submission" date="2016-11" db="EMBL/GenBank/DDBJ databases">
        <authorList>
            <person name="Varghese N."/>
            <person name="Submissions S."/>
        </authorList>
    </citation>
    <scope>NUCLEOTIDE SEQUENCE [LARGE SCALE GENOMIC DNA]</scope>
    <source>
        <strain evidence="2">DSM 26884</strain>
    </source>
</reference>
<name>A0A1M6I3L1_9BACE</name>
<sequence>MRLATFDIFDTVLLRKCGNPEVVLPILAQRLYPKDRYRREAFLIWRHTVKGETFEAMYASAIGAGLDGYSTDELMQMELKVEAEMLMANPMMQDKINDYRSKGYVIKFVSDMYLSSSFLKEILLRENCAEATDEVIVSCEWSARKDNGGLFRKIRGTYHPETWIHHGDNKRSDVKMARKNGVNARWIDTTYTPIEARLMSQARSFRNGWQLKWLVGISRMARLRGLNTPEAVFAADYVAPTYLPFVIDIIKEAKEQHIDYLQFLSRDGYIMLEMAKALDPDNVKLNYLFVSRRSLIQAYLSEMEEQGFLDIIDKHSLLRKRVDDLLWLFQTTRMEMRQRFGIEFNYDKVTTQVQSDDFLQKIFHHPTFTPWLKEQCGQALLLALDYFRQEGILGSSRSLMVDVGWLGTSRLMLNRIVKAQGSLQVPTYYLGVRADVLPRCYGDYKPYFPMGQLDTTATAVIESYFSASPYPTTVGYKRNTDGVTPLFPEGEAYQDTDTVRMNREVGVAMGKMVREMREVDSTLLYFWAKTTIDSLSRLSDAVNLSPLTRIGGSDFFFSLVKRLSIGELFKVIFLGGRVSGFDKGSLYYTVGKRWYKALLPIYNFSSACRRKLFLLMMRKKKQ</sequence>
<dbReference type="Proteomes" id="UP000184192">
    <property type="component" value="Unassembled WGS sequence"/>
</dbReference>